<dbReference type="GO" id="GO:0005886">
    <property type="term" value="C:plasma membrane"/>
    <property type="evidence" value="ECO:0007669"/>
    <property type="project" value="UniProtKB-SubCell"/>
</dbReference>
<evidence type="ECO:0000313" key="9">
    <source>
        <dbReference type="Proteomes" id="UP000295129"/>
    </source>
</evidence>
<feature type="transmembrane region" description="Helical" evidence="7">
    <location>
        <begin position="143"/>
        <end position="164"/>
    </location>
</feature>
<sequence length="210" mass="22184">MSRWYEWLNMLVGLLVIVNPLLAVSAFSTLSGDDDPARRRNTGRHAAITVAVVLTVSALAGEAVLGFFGIRLPEFQVGGGILILLMALSMLNARPGPARHTAEEADEAQEKAQIGVVPLGIPLLAGPGAISTAIIYAHQARGWVDVAVLLIAVWLVAALVWLSMRLGDELVRRMGVLGLNIATRIMGLLLAAIAVGFVTQGLRTLLPGLA</sequence>
<feature type="transmembrane region" description="Helical" evidence="7">
    <location>
        <begin position="75"/>
        <end position="93"/>
    </location>
</feature>
<keyword evidence="3" id="KW-1003">Cell membrane</keyword>
<dbReference type="AlphaFoldDB" id="A0A4R6DS56"/>
<name>A0A4R6DS56_9RHOO</name>
<dbReference type="InterPro" id="IPR002771">
    <property type="entry name" value="Multi_antbiot-R_MarC"/>
</dbReference>
<evidence type="ECO:0000256" key="3">
    <source>
        <dbReference type="ARBA" id="ARBA00022475"/>
    </source>
</evidence>
<evidence type="ECO:0000256" key="6">
    <source>
        <dbReference type="ARBA" id="ARBA00023136"/>
    </source>
</evidence>
<feature type="transmembrane region" description="Helical" evidence="7">
    <location>
        <begin position="176"/>
        <end position="198"/>
    </location>
</feature>
<keyword evidence="5 7" id="KW-1133">Transmembrane helix</keyword>
<proteinExistence type="inferred from homology"/>
<evidence type="ECO:0000256" key="2">
    <source>
        <dbReference type="ARBA" id="ARBA00009784"/>
    </source>
</evidence>
<dbReference type="Pfam" id="PF01914">
    <property type="entry name" value="MarC"/>
    <property type="match status" value="1"/>
</dbReference>
<gene>
    <name evidence="8" type="ORF">C7389_12091</name>
</gene>
<dbReference type="EMBL" id="SNVV01000020">
    <property type="protein sequence ID" value="TDN47424.1"/>
    <property type="molecule type" value="Genomic_DNA"/>
</dbReference>
<evidence type="ECO:0000256" key="7">
    <source>
        <dbReference type="RuleBase" id="RU362048"/>
    </source>
</evidence>
<feature type="transmembrane region" description="Helical" evidence="7">
    <location>
        <begin position="114"/>
        <end position="137"/>
    </location>
</feature>
<feature type="transmembrane region" description="Helical" evidence="7">
    <location>
        <begin position="48"/>
        <end position="69"/>
    </location>
</feature>
<dbReference type="PANTHER" id="PTHR33508:SF1">
    <property type="entry name" value="UPF0056 MEMBRANE PROTEIN YHCE"/>
    <property type="match status" value="1"/>
</dbReference>
<dbReference type="NCBIfam" id="TIGR00427">
    <property type="entry name" value="NAAT family transporter"/>
    <property type="match status" value="1"/>
</dbReference>
<dbReference type="OrthoDB" id="21094at2"/>
<evidence type="ECO:0000256" key="5">
    <source>
        <dbReference type="ARBA" id="ARBA00022989"/>
    </source>
</evidence>
<dbReference type="Proteomes" id="UP000295129">
    <property type="component" value="Unassembled WGS sequence"/>
</dbReference>
<protein>
    <recommendedName>
        <fullName evidence="7">UPF0056 membrane protein</fullName>
    </recommendedName>
</protein>
<organism evidence="8 9">
    <name type="scientific">Azoarcus indigens</name>
    <dbReference type="NCBI Taxonomy" id="29545"/>
    <lineage>
        <taxon>Bacteria</taxon>
        <taxon>Pseudomonadati</taxon>
        <taxon>Pseudomonadota</taxon>
        <taxon>Betaproteobacteria</taxon>
        <taxon>Rhodocyclales</taxon>
        <taxon>Zoogloeaceae</taxon>
        <taxon>Azoarcus</taxon>
    </lineage>
</organism>
<evidence type="ECO:0000256" key="1">
    <source>
        <dbReference type="ARBA" id="ARBA00004651"/>
    </source>
</evidence>
<keyword evidence="4 7" id="KW-0812">Transmembrane</keyword>
<evidence type="ECO:0000256" key="4">
    <source>
        <dbReference type="ARBA" id="ARBA00022692"/>
    </source>
</evidence>
<evidence type="ECO:0000313" key="8">
    <source>
        <dbReference type="EMBL" id="TDN47424.1"/>
    </source>
</evidence>
<comment type="subcellular location">
    <subcellularLocation>
        <location evidence="1 7">Cell membrane</location>
        <topology evidence="1 7">Multi-pass membrane protein</topology>
    </subcellularLocation>
</comment>
<comment type="caution">
    <text evidence="8">The sequence shown here is derived from an EMBL/GenBank/DDBJ whole genome shotgun (WGS) entry which is preliminary data.</text>
</comment>
<keyword evidence="9" id="KW-1185">Reference proteome</keyword>
<accession>A0A4R6DS56</accession>
<reference evidence="8 9" key="1">
    <citation type="submission" date="2019-03" db="EMBL/GenBank/DDBJ databases">
        <title>Genomic Encyclopedia of Type Strains, Phase IV (KMG-IV): sequencing the most valuable type-strain genomes for metagenomic binning, comparative biology and taxonomic classification.</title>
        <authorList>
            <person name="Goeker M."/>
        </authorList>
    </citation>
    <scope>NUCLEOTIDE SEQUENCE [LARGE SCALE GENOMIC DNA]</scope>
    <source>
        <strain evidence="8 9">DSM 12121</strain>
    </source>
</reference>
<dbReference type="RefSeq" id="WP_133594253.1">
    <property type="nucleotide sequence ID" value="NZ_SNVV01000020.1"/>
</dbReference>
<keyword evidence="6 7" id="KW-0472">Membrane</keyword>
<feature type="transmembrane region" description="Helical" evidence="7">
    <location>
        <begin position="6"/>
        <end position="27"/>
    </location>
</feature>
<dbReference type="PANTHER" id="PTHR33508">
    <property type="entry name" value="UPF0056 MEMBRANE PROTEIN YHCE"/>
    <property type="match status" value="1"/>
</dbReference>
<comment type="similarity">
    <text evidence="2 7">Belongs to the UPF0056 (MarC) family.</text>
</comment>